<keyword evidence="4 6" id="KW-1133">Transmembrane helix</keyword>
<dbReference type="PANTHER" id="PTHR12459:SF15">
    <property type="entry name" value="TRANSMEMBRANE PROTEIN 135"/>
    <property type="match status" value="1"/>
</dbReference>
<keyword evidence="3 6" id="KW-0812">Transmembrane</keyword>
<dbReference type="InterPro" id="IPR031926">
    <property type="entry name" value="TMEM135_N"/>
</dbReference>
<comment type="subcellular location">
    <subcellularLocation>
        <location evidence="1">Endomembrane system</location>
        <topology evidence="1">Multi-pass membrane protein</topology>
    </subcellularLocation>
</comment>
<sequence>MAVFSRPVTIPTTCIETYATVYLVSKNCHISSSCHFAFMLVHVKLANNCIGSDLKDTSFQFTLLMRRKKLTKKVLRETALGILQSTIFLTTHSVGFPFVICTLRRWTGRFTKYSVSFWPAFLSSVVAIHLERASRRPILCLYVTNVATETLFRMAVWRGWVKPIKYGETIIFTLSTAFLLYLFRSDATMKDSMFSALRYIVGPYEEAKSPEKPLLAVSPPPSRSKKVHSAGEQNYSMYVVISNICQAYSRFINSIRSQPRSPFCPHPHSCLSYSLQGFGNGLGIGCGIQLVLRLVLSGKKLLRKPSLFPKIIFGHGFHNLGMFLGLFCLLFRGSSCSLRWFQGSDSELHSIPAGLLAGLSFLFYPDTTAALYVMWKALQILYSKMVQAGYLPDIPHGTVFLYCLSTAILFHAAILEPQNLRPSYYKFMHLLSGGRIAMMSRDCLDPFGMETSKYHANVMKQLRLDFKLVQHYLVDKWRSR</sequence>
<feature type="transmembrane region" description="Helical" evidence="6">
    <location>
        <begin position="166"/>
        <end position="183"/>
    </location>
</feature>
<evidence type="ECO:0000256" key="2">
    <source>
        <dbReference type="ARBA" id="ARBA00008924"/>
    </source>
</evidence>
<gene>
    <name evidence="8" type="ORF">RUM44_009158</name>
</gene>
<protein>
    <recommendedName>
        <fullName evidence="7">Transmembrane protein 135 N-terminal domain-containing protein</fullName>
    </recommendedName>
</protein>
<dbReference type="PANTHER" id="PTHR12459">
    <property type="entry name" value="TRANSMEMBRANE PROTEIN 135-RELATED"/>
    <property type="match status" value="1"/>
</dbReference>
<evidence type="ECO:0000256" key="6">
    <source>
        <dbReference type="SAM" id="Phobius"/>
    </source>
</evidence>
<organism evidence="8 9">
    <name type="scientific">Polyplax serrata</name>
    <name type="common">Common mouse louse</name>
    <dbReference type="NCBI Taxonomy" id="468196"/>
    <lineage>
        <taxon>Eukaryota</taxon>
        <taxon>Metazoa</taxon>
        <taxon>Ecdysozoa</taxon>
        <taxon>Arthropoda</taxon>
        <taxon>Hexapoda</taxon>
        <taxon>Insecta</taxon>
        <taxon>Pterygota</taxon>
        <taxon>Neoptera</taxon>
        <taxon>Paraneoptera</taxon>
        <taxon>Psocodea</taxon>
        <taxon>Troctomorpha</taxon>
        <taxon>Phthiraptera</taxon>
        <taxon>Anoplura</taxon>
        <taxon>Polyplacidae</taxon>
        <taxon>Polyplax</taxon>
    </lineage>
</organism>
<comment type="caution">
    <text evidence="8">The sequence shown here is derived from an EMBL/GenBank/DDBJ whole genome shotgun (WGS) entry which is preliminary data.</text>
</comment>
<dbReference type="EMBL" id="JAWJWF010000045">
    <property type="protein sequence ID" value="KAK6626682.1"/>
    <property type="molecule type" value="Genomic_DNA"/>
</dbReference>
<evidence type="ECO:0000256" key="1">
    <source>
        <dbReference type="ARBA" id="ARBA00004127"/>
    </source>
</evidence>
<evidence type="ECO:0000256" key="3">
    <source>
        <dbReference type="ARBA" id="ARBA00022692"/>
    </source>
</evidence>
<evidence type="ECO:0000259" key="7">
    <source>
        <dbReference type="Pfam" id="PF15982"/>
    </source>
</evidence>
<evidence type="ECO:0000256" key="5">
    <source>
        <dbReference type="ARBA" id="ARBA00023136"/>
    </source>
</evidence>
<keyword evidence="5 6" id="KW-0472">Membrane</keyword>
<feature type="transmembrane region" description="Helical" evidence="6">
    <location>
        <begin position="351"/>
        <end position="374"/>
    </location>
</feature>
<feature type="domain" description="Transmembrane protein 135 N-terminal" evidence="7">
    <location>
        <begin position="56"/>
        <end position="156"/>
    </location>
</feature>
<comment type="similarity">
    <text evidence="2">Belongs to the TMEM135 family.</text>
</comment>
<evidence type="ECO:0000313" key="9">
    <source>
        <dbReference type="Proteomes" id="UP001359485"/>
    </source>
</evidence>
<dbReference type="InterPro" id="IPR026749">
    <property type="entry name" value="Tmem135"/>
</dbReference>
<dbReference type="Pfam" id="PF15982">
    <property type="entry name" value="TMEM135_C_rich"/>
    <property type="match status" value="1"/>
</dbReference>
<feature type="transmembrane region" description="Helical" evidence="6">
    <location>
        <begin position="312"/>
        <end position="331"/>
    </location>
</feature>
<accession>A0ABR1ARW2</accession>
<feature type="transmembrane region" description="Helical" evidence="6">
    <location>
        <begin position="139"/>
        <end position="160"/>
    </location>
</feature>
<reference evidence="8 9" key="1">
    <citation type="submission" date="2023-09" db="EMBL/GenBank/DDBJ databases">
        <title>Genomes of two closely related lineages of the louse Polyplax serrata with different host specificities.</title>
        <authorList>
            <person name="Martinu J."/>
            <person name="Tarabai H."/>
            <person name="Stefka J."/>
            <person name="Hypsa V."/>
        </authorList>
    </citation>
    <scope>NUCLEOTIDE SEQUENCE [LARGE SCALE GENOMIC DNA]</scope>
    <source>
        <strain evidence="8">98ZLc_SE</strain>
    </source>
</reference>
<proteinExistence type="inferred from homology"/>
<feature type="transmembrane region" description="Helical" evidence="6">
    <location>
        <begin position="74"/>
        <end position="100"/>
    </location>
</feature>
<dbReference type="Proteomes" id="UP001359485">
    <property type="component" value="Unassembled WGS sequence"/>
</dbReference>
<keyword evidence="9" id="KW-1185">Reference proteome</keyword>
<evidence type="ECO:0000313" key="8">
    <source>
        <dbReference type="EMBL" id="KAK6626682.1"/>
    </source>
</evidence>
<evidence type="ECO:0000256" key="4">
    <source>
        <dbReference type="ARBA" id="ARBA00022989"/>
    </source>
</evidence>
<name>A0ABR1ARW2_POLSC</name>